<keyword evidence="3" id="KW-1185">Reference proteome</keyword>
<comment type="caution">
    <text evidence="2">The sequence shown here is derived from an EMBL/GenBank/DDBJ whole genome shotgun (WGS) entry which is preliminary data.</text>
</comment>
<feature type="transmembrane region" description="Helical" evidence="1">
    <location>
        <begin position="189"/>
        <end position="210"/>
    </location>
</feature>
<dbReference type="Proteomes" id="UP000732380">
    <property type="component" value="Unassembled WGS sequence"/>
</dbReference>
<keyword evidence="1" id="KW-0472">Membrane</keyword>
<sequence length="239" mass="27015">MPPNSNPNILTRDLPHGITYDLRPPNHILVSLPPSSTWSSGLHWHEAHTEYLKVLQGSIRLRIGSRRRIVSASATHHPEIRIDKFVPHEWARADPGGSHPVVVLERWDPPDGEETLLCRNVNGVRLEGMRQRGRMRKERWGLLARLLLRVWIELRVMVMCARLDCIPVYADLGSWPRLRGVHVLSGQRLAMVDWVLSHVILTVAALMGWVMGMEAVDGRWTPRGEMEEWVGGGGEVGVG</sequence>
<name>A0A9P7TRS5_9HYPO</name>
<dbReference type="InterPro" id="IPR011051">
    <property type="entry name" value="RmlC_Cupin_sf"/>
</dbReference>
<evidence type="ECO:0000313" key="2">
    <source>
        <dbReference type="EMBL" id="KAG6112216.1"/>
    </source>
</evidence>
<evidence type="ECO:0000256" key="1">
    <source>
        <dbReference type="SAM" id="Phobius"/>
    </source>
</evidence>
<dbReference type="InterPro" id="IPR014710">
    <property type="entry name" value="RmlC-like_jellyroll"/>
</dbReference>
<protein>
    <submittedName>
        <fullName evidence="2">Uncharacterized protein</fullName>
    </submittedName>
</protein>
<dbReference type="AlphaFoldDB" id="A0A9P7TRS5"/>
<keyword evidence="1" id="KW-0812">Transmembrane</keyword>
<dbReference type="Gene3D" id="2.60.120.10">
    <property type="entry name" value="Jelly Rolls"/>
    <property type="match status" value="1"/>
</dbReference>
<gene>
    <name evidence="2" type="ORF">E4U13_004370</name>
</gene>
<reference evidence="2 3" key="1">
    <citation type="journal article" date="2020" name="bioRxiv">
        <title>Whole genome comparisons of ergot fungi reveals the divergence and evolution of species within the genus Claviceps are the result of varying mechanisms driving genome evolution and host range expansion.</title>
        <authorList>
            <person name="Wyka S.A."/>
            <person name="Mondo S.J."/>
            <person name="Liu M."/>
            <person name="Dettman J."/>
            <person name="Nalam V."/>
            <person name="Broders K.D."/>
        </authorList>
    </citation>
    <scope>NUCLEOTIDE SEQUENCE [LARGE SCALE GENOMIC DNA]</scope>
    <source>
        <strain evidence="2 3">LM576</strain>
    </source>
</reference>
<dbReference type="EMBL" id="SRQM01000342">
    <property type="protein sequence ID" value="KAG6112216.1"/>
    <property type="molecule type" value="Genomic_DNA"/>
</dbReference>
<organism evidence="2 3">
    <name type="scientific">Claviceps humidiphila</name>
    <dbReference type="NCBI Taxonomy" id="1294629"/>
    <lineage>
        <taxon>Eukaryota</taxon>
        <taxon>Fungi</taxon>
        <taxon>Dikarya</taxon>
        <taxon>Ascomycota</taxon>
        <taxon>Pezizomycotina</taxon>
        <taxon>Sordariomycetes</taxon>
        <taxon>Hypocreomycetidae</taxon>
        <taxon>Hypocreales</taxon>
        <taxon>Clavicipitaceae</taxon>
        <taxon>Claviceps</taxon>
    </lineage>
</organism>
<dbReference type="SUPFAM" id="SSF51182">
    <property type="entry name" value="RmlC-like cupins"/>
    <property type="match status" value="1"/>
</dbReference>
<accession>A0A9P7TRS5</accession>
<keyword evidence="1" id="KW-1133">Transmembrane helix</keyword>
<evidence type="ECO:0000313" key="3">
    <source>
        <dbReference type="Proteomes" id="UP000732380"/>
    </source>
</evidence>
<dbReference type="CDD" id="cd02208">
    <property type="entry name" value="cupin_RmlC-like"/>
    <property type="match status" value="1"/>
</dbReference>
<proteinExistence type="predicted"/>